<organism evidence="1 2">
    <name type="scientific">Adiantum capillus-veneris</name>
    <name type="common">Maidenhair fern</name>
    <dbReference type="NCBI Taxonomy" id="13818"/>
    <lineage>
        <taxon>Eukaryota</taxon>
        <taxon>Viridiplantae</taxon>
        <taxon>Streptophyta</taxon>
        <taxon>Embryophyta</taxon>
        <taxon>Tracheophyta</taxon>
        <taxon>Polypodiopsida</taxon>
        <taxon>Polypodiidae</taxon>
        <taxon>Polypodiales</taxon>
        <taxon>Pteridineae</taxon>
        <taxon>Pteridaceae</taxon>
        <taxon>Vittarioideae</taxon>
        <taxon>Adiantum</taxon>
    </lineage>
</organism>
<dbReference type="EMBL" id="JABFUD020000011">
    <property type="protein sequence ID" value="KAI5073787.1"/>
    <property type="molecule type" value="Genomic_DNA"/>
</dbReference>
<dbReference type="Proteomes" id="UP000886520">
    <property type="component" value="Chromosome 11"/>
</dbReference>
<name>A0A9D4UTX0_ADICA</name>
<evidence type="ECO:0000313" key="1">
    <source>
        <dbReference type="EMBL" id="KAI5073787.1"/>
    </source>
</evidence>
<evidence type="ECO:0000313" key="2">
    <source>
        <dbReference type="Proteomes" id="UP000886520"/>
    </source>
</evidence>
<gene>
    <name evidence="1" type="ORF">GOP47_0011800</name>
</gene>
<accession>A0A9D4UTX0</accession>
<dbReference type="AlphaFoldDB" id="A0A9D4UTX0"/>
<dbReference type="Gene3D" id="1.25.40.10">
    <property type="entry name" value="Tetratricopeptide repeat domain"/>
    <property type="match status" value="1"/>
</dbReference>
<reference evidence="1" key="1">
    <citation type="submission" date="2021-01" db="EMBL/GenBank/DDBJ databases">
        <title>Adiantum capillus-veneris genome.</title>
        <authorList>
            <person name="Fang Y."/>
            <person name="Liao Q."/>
        </authorList>
    </citation>
    <scope>NUCLEOTIDE SEQUENCE</scope>
    <source>
        <strain evidence="1">H3</strain>
        <tissue evidence="1">Leaf</tissue>
    </source>
</reference>
<proteinExistence type="predicted"/>
<comment type="caution">
    <text evidence="1">The sequence shown here is derived from an EMBL/GenBank/DDBJ whole genome shotgun (WGS) entry which is preliminary data.</text>
</comment>
<sequence>MGLSPWAFSADLTQTLHRCRKERDLFTVLHLVSCIFEDGLDCHVSLANQLVSLLVEIGSICYAQQLFHRLCQDDYGSPTRQTTVALLSMCGKLRDLGKGQEIHANIDTMELLKGDVYVILDKTYVKKQFNSSNRCRQKDMS</sequence>
<protein>
    <submittedName>
        <fullName evidence="1">Uncharacterized protein</fullName>
    </submittedName>
</protein>
<keyword evidence="2" id="KW-1185">Reference proteome</keyword>
<dbReference type="InterPro" id="IPR011990">
    <property type="entry name" value="TPR-like_helical_dom_sf"/>
</dbReference>